<keyword evidence="2" id="KW-0436">Ligase</keyword>
<evidence type="ECO:0000313" key="5">
    <source>
        <dbReference type="EMBL" id="SVA81859.1"/>
    </source>
</evidence>
<sequence>MKKLNNSTAVSPLFEQVKGFILSKLSKDSRRKIGIEIESFVYNKDLERIPIYDNNSISASEILNQLNRLSSDGSAYSLEPGGQIEWASPPYFNLNDLNDSLNFHNSIFEQILKPHNLFIIPYGVDPFHKPEEIELIDDPKYVIMDKMMKNTCSMGQWMMRNTTSIQVNIDFLNEKDTNEILFIADCLHPIIAFLFSYSPFTKSVCNNFNNQRNLIWKNTDNRRSNNLIDHGIFNSNNILDKYIEFVLNAPTIYSFDQNNNMIDSFETISEQLQTKFDTNKLKDKHIHELLRQIFTNVRLKNVIEIRGADRLPAGNELAPAAFWTGILFCKNIRKVLLDTLNSWTTSERYELNNHALLLKDNTGPLGKPFFHWVEWACDLAMKGLIERDLNEKIYFENFYKDIIQNDPLSIQEQSLFNKSEISLKDYIKKKFSKTTNF</sequence>
<evidence type="ECO:0000256" key="4">
    <source>
        <dbReference type="ARBA" id="ARBA00022840"/>
    </source>
</evidence>
<organism evidence="5">
    <name type="scientific">marine metagenome</name>
    <dbReference type="NCBI Taxonomy" id="408172"/>
    <lineage>
        <taxon>unclassified sequences</taxon>
        <taxon>metagenomes</taxon>
        <taxon>ecological metagenomes</taxon>
    </lineage>
</organism>
<dbReference type="GO" id="GO:0006750">
    <property type="term" value="P:glutathione biosynthetic process"/>
    <property type="evidence" value="ECO:0007669"/>
    <property type="project" value="InterPro"/>
</dbReference>
<gene>
    <name evidence="5" type="ORF">METZ01_LOCUS134713</name>
</gene>
<dbReference type="AlphaFoldDB" id="A0A381YY22"/>
<evidence type="ECO:0000256" key="1">
    <source>
        <dbReference type="ARBA" id="ARBA00012220"/>
    </source>
</evidence>
<dbReference type="InterPro" id="IPR006336">
    <property type="entry name" value="GCS2"/>
</dbReference>
<evidence type="ECO:0000256" key="3">
    <source>
        <dbReference type="ARBA" id="ARBA00022741"/>
    </source>
</evidence>
<dbReference type="SUPFAM" id="SSF55931">
    <property type="entry name" value="Glutamine synthetase/guanido kinase"/>
    <property type="match status" value="1"/>
</dbReference>
<name>A0A381YY22_9ZZZZ</name>
<dbReference type="Pfam" id="PF04107">
    <property type="entry name" value="GCS2"/>
    <property type="match status" value="1"/>
</dbReference>
<protein>
    <recommendedName>
        <fullName evidence="1">glutamate--cysteine ligase</fullName>
        <ecNumber evidence="1">6.3.2.2</ecNumber>
    </recommendedName>
</protein>
<dbReference type="PANTHER" id="PTHR34378:SF1">
    <property type="entry name" value="GLUTAMATE--CYSTEINE LIGASE, CHLOROPLASTIC"/>
    <property type="match status" value="1"/>
</dbReference>
<dbReference type="PANTHER" id="PTHR34378">
    <property type="entry name" value="GLUTAMATE--CYSTEINE LIGASE, CHLOROPLASTIC"/>
    <property type="match status" value="1"/>
</dbReference>
<reference evidence="5" key="1">
    <citation type="submission" date="2018-05" db="EMBL/GenBank/DDBJ databases">
        <authorList>
            <person name="Lanie J.A."/>
            <person name="Ng W.-L."/>
            <person name="Kazmierczak K.M."/>
            <person name="Andrzejewski T.M."/>
            <person name="Davidsen T.M."/>
            <person name="Wayne K.J."/>
            <person name="Tettelin H."/>
            <person name="Glass J.I."/>
            <person name="Rusch D."/>
            <person name="Podicherti R."/>
            <person name="Tsui H.-C.T."/>
            <person name="Winkler M.E."/>
        </authorList>
    </citation>
    <scope>NUCLEOTIDE SEQUENCE</scope>
</reference>
<keyword evidence="3" id="KW-0547">Nucleotide-binding</keyword>
<dbReference type="EMBL" id="UINC01019339">
    <property type="protein sequence ID" value="SVA81859.1"/>
    <property type="molecule type" value="Genomic_DNA"/>
</dbReference>
<proteinExistence type="predicted"/>
<accession>A0A381YY22</accession>
<dbReference type="Gene3D" id="3.30.590.20">
    <property type="match status" value="1"/>
</dbReference>
<dbReference type="EC" id="6.3.2.2" evidence="1"/>
<dbReference type="InterPro" id="IPR014746">
    <property type="entry name" value="Gln_synth/guanido_kin_cat_dom"/>
</dbReference>
<dbReference type="GO" id="GO:0004357">
    <property type="term" value="F:glutamate-cysteine ligase activity"/>
    <property type="evidence" value="ECO:0007669"/>
    <property type="project" value="UniProtKB-EC"/>
</dbReference>
<dbReference type="InterPro" id="IPR035434">
    <property type="entry name" value="GCL_bact_plant"/>
</dbReference>
<dbReference type="GO" id="GO:0005524">
    <property type="term" value="F:ATP binding"/>
    <property type="evidence" value="ECO:0007669"/>
    <property type="project" value="UniProtKB-KW"/>
</dbReference>
<keyword evidence="4" id="KW-0067">ATP-binding</keyword>
<evidence type="ECO:0000256" key="2">
    <source>
        <dbReference type="ARBA" id="ARBA00022598"/>
    </source>
</evidence>